<dbReference type="EMBL" id="LSDN01000013">
    <property type="protein sequence ID" value="KXB81202.1"/>
    <property type="molecule type" value="Genomic_DNA"/>
</dbReference>
<dbReference type="Proteomes" id="UP000070572">
    <property type="component" value="Unassembled WGS sequence"/>
</dbReference>
<protein>
    <submittedName>
        <fullName evidence="1">Uncharacterized protein</fullName>
    </submittedName>
</protein>
<organism evidence="1 2">
    <name type="scientific">Varibaculum cambriense</name>
    <dbReference type="NCBI Taxonomy" id="184870"/>
    <lineage>
        <taxon>Bacteria</taxon>
        <taxon>Bacillati</taxon>
        <taxon>Actinomycetota</taxon>
        <taxon>Actinomycetes</taxon>
        <taxon>Actinomycetales</taxon>
        <taxon>Actinomycetaceae</taxon>
        <taxon>Varibaculum</taxon>
    </lineage>
</organism>
<reference evidence="1 2" key="1">
    <citation type="submission" date="2016-01" db="EMBL/GenBank/DDBJ databases">
        <authorList>
            <person name="Mitreva M."/>
            <person name="Pepin K.H."/>
            <person name="Mihindukulasuriya K.A."/>
            <person name="Fulton R."/>
            <person name="Fronick C."/>
            <person name="O'Laughlin M."/>
            <person name="Miner T."/>
            <person name="Herter B."/>
            <person name="Rosa B.A."/>
            <person name="Cordes M."/>
            <person name="Tomlinson C."/>
            <person name="Wollam A."/>
            <person name="Palsikar V.B."/>
            <person name="Mardis E.R."/>
            <person name="Wilson R.K."/>
        </authorList>
    </citation>
    <scope>NUCLEOTIDE SEQUENCE [LARGE SCALE GENOMIC DNA]</scope>
    <source>
        <strain evidence="1 2">DNF00696</strain>
    </source>
</reference>
<comment type="caution">
    <text evidence="1">The sequence shown here is derived from an EMBL/GenBank/DDBJ whole genome shotgun (WGS) entry which is preliminary data.</text>
</comment>
<dbReference type="AlphaFoldDB" id="A0AB34X0S2"/>
<sequence length="46" mass="5442">MKNIFGYRPLTRQALFKITRSIFELVKWIKNAPRELPLGARVKLKV</sequence>
<gene>
    <name evidence="1" type="ORF">HMPREF1862_00927</name>
</gene>
<evidence type="ECO:0000313" key="2">
    <source>
        <dbReference type="Proteomes" id="UP000070572"/>
    </source>
</evidence>
<evidence type="ECO:0000313" key="1">
    <source>
        <dbReference type="EMBL" id="KXB81202.1"/>
    </source>
</evidence>
<proteinExistence type="predicted"/>
<accession>A0AB34X0S2</accession>
<name>A0AB34X0S2_9ACTO</name>